<keyword evidence="4 6" id="KW-1133">Transmembrane helix</keyword>
<dbReference type="Proteomes" id="UP000526184">
    <property type="component" value="Unassembled WGS sequence"/>
</dbReference>
<dbReference type="InterPro" id="IPR003834">
    <property type="entry name" value="Cyt_c_assmbl_TM_dom"/>
</dbReference>
<evidence type="ECO:0000313" key="9">
    <source>
        <dbReference type="Proteomes" id="UP000526184"/>
    </source>
</evidence>
<feature type="transmembrane region" description="Helical" evidence="6">
    <location>
        <begin position="148"/>
        <end position="173"/>
    </location>
</feature>
<protein>
    <submittedName>
        <fullName evidence="8">Sulfite exporter TauE/SafE family protein</fullName>
    </submittedName>
</protein>
<feature type="transmembrane region" description="Helical" evidence="6">
    <location>
        <begin position="117"/>
        <end position="142"/>
    </location>
</feature>
<evidence type="ECO:0000256" key="4">
    <source>
        <dbReference type="ARBA" id="ARBA00022989"/>
    </source>
</evidence>
<evidence type="ECO:0000259" key="7">
    <source>
        <dbReference type="Pfam" id="PF02683"/>
    </source>
</evidence>
<dbReference type="InterPro" id="IPR051790">
    <property type="entry name" value="Cytochrome_c-biogenesis_DsbD"/>
</dbReference>
<evidence type="ECO:0000256" key="5">
    <source>
        <dbReference type="ARBA" id="ARBA00023136"/>
    </source>
</evidence>
<evidence type="ECO:0000256" key="6">
    <source>
        <dbReference type="SAM" id="Phobius"/>
    </source>
</evidence>
<evidence type="ECO:0000256" key="3">
    <source>
        <dbReference type="ARBA" id="ARBA00022692"/>
    </source>
</evidence>
<name>A0A7Z0PF23_9FUSO</name>
<dbReference type="RefSeq" id="WP_180136123.1">
    <property type="nucleotide sequence ID" value="NZ_JABMKT010000018.1"/>
</dbReference>
<comment type="subcellular location">
    <subcellularLocation>
        <location evidence="1">Membrane</location>
        <topology evidence="1">Multi-pass membrane protein</topology>
    </subcellularLocation>
</comment>
<accession>A0A7Z0PF23</accession>
<organism evidence="8 9">
    <name type="scientific">Streptobacillus felis</name>
    <dbReference type="NCBI Taxonomy" id="1384509"/>
    <lineage>
        <taxon>Bacteria</taxon>
        <taxon>Fusobacteriati</taxon>
        <taxon>Fusobacteriota</taxon>
        <taxon>Fusobacteriia</taxon>
        <taxon>Fusobacteriales</taxon>
        <taxon>Leptotrichiaceae</taxon>
        <taxon>Streptobacillus</taxon>
    </lineage>
</organism>
<evidence type="ECO:0000313" key="8">
    <source>
        <dbReference type="EMBL" id="NYV28002.1"/>
    </source>
</evidence>
<feature type="transmembrane region" description="Helical" evidence="6">
    <location>
        <begin position="75"/>
        <end position="97"/>
    </location>
</feature>
<dbReference type="EMBL" id="JABMKT010000018">
    <property type="protein sequence ID" value="NYV28002.1"/>
    <property type="molecule type" value="Genomic_DNA"/>
</dbReference>
<evidence type="ECO:0000256" key="2">
    <source>
        <dbReference type="ARBA" id="ARBA00006143"/>
    </source>
</evidence>
<keyword evidence="3 6" id="KW-0812">Transmembrane</keyword>
<sequence length="222" mass="24521">MFDLSIVTIFLGGIFMFFSPCIFPLLPVYFGVLEKDNKKFRNTILFLLGISLAFILLGFGFGLLGDILYNPVIRIIAAIIIIILGLQQLEIFSFSFLEKTKTLQNSRKYSNSGLESFMLGLTFSLGWTPCIGPILAGVLLLAGDSGTALQGAFLLLVFVLGFATPFLIFTVFYDKLTEKIKIIKSNLGLLKKASAILIIIMGLLLLFDKLESLVAIFNRLSI</sequence>
<dbReference type="AlphaFoldDB" id="A0A7Z0PF23"/>
<comment type="similarity">
    <text evidence="2">Belongs to the DsbD family.</text>
</comment>
<feature type="transmembrane region" description="Helical" evidence="6">
    <location>
        <begin position="6"/>
        <end position="32"/>
    </location>
</feature>
<proteinExistence type="inferred from homology"/>
<keyword evidence="5 6" id="KW-0472">Membrane</keyword>
<gene>
    <name evidence="8" type="ORF">HP397_04135</name>
</gene>
<dbReference type="PANTHER" id="PTHR31272:SF4">
    <property type="entry name" value="CYTOCHROME C-TYPE BIOGENESIS PROTEIN HI_1454-RELATED"/>
    <property type="match status" value="1"/>
</dbReference>
<dbReference type="PANTHER" id="PTHR31272">
    <property type="entry name" value="CYTOCHROME C-TYPE BIOGENESIS PROTEIN HI_1454-RELATED"/>
    <property type="match status" value="1"/>
</dbReference>
<dbReference type="GO" id="GO:0017004">
    <property type="term" value="P:cytochrome complex assembly"/>
    <property type="evidence" value="ECO:0007669"/>
    <property type="project" value="InterPro"/>
</dbReference>
<feature type="transmembrane region" description="Helical" evidence="6">
    <location>
        <begin position="44"/>
        <end position="69"/>
    </location>
</feature>
<keyword evidence="9" id="KW-1185">Reference proteome</keyword>
<dbReference type="GO" id="GO:0016020">
    <property type="term" value="C:membrane"/>
    <property type="evidence" value="ECO:0007669"/>
    <property type="project" value="UniProtKB-SubCell"/>
</dbReference>
<dbReference type="Pfam" id="PF02683">
    <property type="entry name" value="DsbD_TM"/>
    <property type="match status" value="1"/>
</dbReference>
<evidence type="ECO:0000256" key="1">
    <source>
        <dbReference type="ARBA" id="ARBA00004141"/>
    </source>
</evidence>
<feature type="domain" description="Cytochrome C biogenesis protein transmembrane" evidence="7">
    <location>
        <begin position="6"/>
        <end position="189"/>
    </location>
</feature>
<reference evidence="8 9" key="1">
    <citation type="submission" date="2020-05" db="EMBL/GenBank/DDBJ databases">
        <title>Streptobacillus felis strain LHL191014123.</title>
        <authorList>
            <person name="Fawzy A."/>
            <person name="Rau J."/>
            <person name="Risse K."/>
            <person name="Schauerte N."/>
            <person name="Geiger C."/>
            <person name="Blom J."/>
            <person name="Imirzalioglu C."/>
            <person name="Falgenhauer J."/>
            <person name="Bach A."/>
            <person name="Herden C."/>
            <person name="Eisenberg T."/>
        </authorList>
    </citation>
    <scope>NUCLEOTIDE SEQUENCE [LARGE SCALE GENOMIC DNA]</scope>
    <source>
        <strain evidence="8 9">LHL191014123</strain>
    </source>
</reference>
<feature type="transmembrane region" description="Helical" evidence="6">
    <location>
        <begin position="194"/>
        <end position="217"/>
    </location>
</feature>
<comment type="caution">
    <text evidence="8">The sequence shown here is derived from an EMBL/GenBank/DDBJ whole genome shotgun (WGS) entry which is preliminary data.</text>
</comment>